<accession>A0ACC0DHF7</accession>
<proteinExistence type="predicted"/>
<dbReference type="Proteomes" id="UP001497680">
    <property type="component" value="Unassembled WGS sequence"/>
</dbReference>
<dbReference type="EMBL" id="MU394284">
    <property type="protein sequence ID" value="KAI6092182.1"/>
    <property type="molecule type" value="Genomic_DNA"/>
</dbReference>
<keyword evidence="2" id="KW-1185">Reference proteome</keyword>
<sequence>MGDYHQSFFKRPVFSPRPSKDALLESDISSLPDLVRFNARENPHHVFALQAEINHGGPNETSENIYNVSQITFEQLEILIRRCVSWIRNTATTLGSNGERNPVALYLESDIGLFIYLVALLSIDVPVLLISARLNSPSVLHLLKETKARTILVSRRTQISLSQDVQDLVNVQVIEPYHALIKSGTIDETDKIWRDGQQRDGTDVGSVILHSSGTTGLPKPILLTQRYLLGYAACHQFAPDELIDWVSLSTLPLYHGFGLLAPCLSLSVGMTCCLPPTSVIPATKSTLDLLRTFKCRSLMTVPSIVDDILSLPENGERQAALELLGRLEFLAVGGGALKPQSGLTLSQHKIKLLNHYGATELGAIAPIFRPGPDYNWRYLRLRSDLGLEIRPIPDSDRFRLVGFPIGWNKPFEVQDELERNPDHPFEVRILGRTDDLIVLKTGEKVQPQKLEETLNVDPAIRAAVCVGSGFFELAVIIDPINEDSDEESMRDHVWELITAANSTLDHHARITSKAAIIIKPRGTSIPRSDKGSIMRRGVHEIFKKEIEDAYAAMESESLGEGFKLDPANMESGIRYLIAAVASNRMDSETVDPDKDFFESGMDSLQSVLLARLLNSALLTLQPAEGNEIPKVAVDFIYQNSSIRKLATASAQLVNLEDSNQALKQHDRITEITAVANKFLARVDRAIQGQTRKHVILLTGSTGNLGAHTLARLARTKTVRKVICLIRSTSASPSDNTTSKLLGRQQKALEAAGIHFGPGEWAKVELLGLESVFGGNGADSAALLSYLASQITHILHLAWPMDFHRTLQSFEPHIELVQKLVELAQQSHATRQATEPVRLLFSSSIAVVRYAGDTKQAVPETVMEDPRVSVPMGYAEAKWVIETVLNRIGERIPEQVEPVVVRIGQLSGPEGTSGVWKTEEHLPTLVQASQKVGAFPLLEGDMSWIPVDRAAQSLVEMALHKGTVDRFVHLENPIRQSISNAFTIMGYEMQLSGPMLIPYEQWVKKATEIGAIRSLELFFKDHFRELAEGGVTLDTTKARALSKTLKGSGGVGRELLIEYLSRWRRDGFLK</sequence>
<evidence type="ECO:0000313" key="1">
    <source>
        <dbReference type="EMBL" id="KAI6092182.1"/>
    </source>
</evidence>
<protein>
    <submittedName>
        <fullName evidence="1">Uncharacterized protein</fullName>
    </submittedName>
</protein>
<name>A0ACC0DHF7_9PEZI</name>
<reference evidence="1 2" key="1">
    <citation type="journal article" date="2022" name="New Phytol.">
        <title>Ecological generalism drives hyperdiversity of secondary metabolite gene clusters in xylarialean endophytes.</title>
        <authorList>
            <person name="Franco M.E.E."/>
            <person name="Wisecaver J.H."/>
            <person name="Arnold A.E."/>
            <person name="Ju Y.M."/>
            <person name="Slot J.C."/>
            <person name="Ahrendt S."/>
            <person name="Moore L.P."/>
            <person name="Eastman K.E."/>
            <person name="Scott K."/>
            <person name="Konkel Z."/>
            <person name="Mondo S.J."/>
            <person name="Kuo A."/>
            <person name="Hayes R.D."/>
            <person name="Haridas S."/>
            <person name="Andreopoulos B."/>
            <person name="Riley R."/>
            <person name="LaButti K."/>
            <person name="Pangilinan J."/>
            <person name="Lipzen A."/>
            <person name="Amirebrahimi M."/>
            <person name="Yan J."/>
            <person name="Adam C."/>
            <person name="Keymanesh K."/>
            <person name="Ng V."/>
            <person name="Louie K."/>
            <person name="Northen T."/>
            <person name="Drula E."/>
            <person name="Henrissat B."/>
            <person name="Hsieh H.M."/>
            <person name="Youens-Clark K."/>
            <person name="Lutzoni F."/>
            <person name="Miadlikowska J."/>
            <person name="Eastwood D.C."/>
            <person name="Hamelin R.C."/>
            <person name="Grigoriev I.V."/>
            <person name="U'Ren J.M."/>
        </authorList>
    </citation>
    <scope>NUCLEOTIDE SEQUENCE [LARGE SCALE GENOMIC DNA]</scope>
    <source>
        <strain evidence="1 2">ER1909</strain>
    </source>
</reference>
<organism evidence="1 2">
    <name type="scientific">Hypoxylon rubiginosum</name>
    <dbReference type="NCBI Taxonomy" id="110542"/>
    <lineage>
        <taxon>Eukaryota</taxon>
        <taxon>Fungi</taxon>
        <taxon>Dikarya</taxon>
        <taxon>Ascomycota</taxon>
        <taxon>Pezizomycotina</taxon>
        <taxon>Sordariomycetes</taxon>
        <taxon>Xylariomycetidae</taxon>
        <taxon>Xylariales</taxon>
        <taxon>Hypoxylaceae</taxon>
        <taxon>Hypoxylon</taxon>
    </lineage>
</organism>
<evidence type="ECO:0000313" key="2">
    <source>
        <dbReference type="Proteomes" id="UP001497680"/>
    </source>
</evidence>
<gene>
    <name evidence="1" type="ORF">F4821DRAFT_279526</name>
</gene>
<comment type="caution">
    <text evidence="1">The sequence shown here is derived from an EMBL/GenBank/DDBJ whole genome shotgun (WGS) entry which is preliminary data.</text>
</comment>